<keyword evidence="1" id="KW-0560">Oxidoreductase</keyword>
<gene>
    <name evidence="1" type="primary">Gm4847-002</name>
</gene>
<proteinExistence type="evidence at transcript level"/>
<evidence type="ECO:0000313" key="1">
    <source>
        <dbReference type="EMBL" id="CAB3249708.1"/>
    </source>
</evidence>
<dbReference type="PANTHER" id="PTHR38663">
    <property type="match status" value="1"/>
</dbReference>
<keyword evidence="1" id="KW-0503">Monooxygenase</keyword>
<protein>
    <submittedName>
        <fullName evidence="1">Dimethylaniline monooxygenase</fullName>
    </submittedName>
</protein>
<accession>A0A6F9DEK9</accession>
<sequence>MGLTGPYDVVVVGAGPHALALLTRLLVDVDDKYEERPNNERLFSATKKGKFQTKVKDNPQIQRTPRQIAAFLNSKQKQKSCLHNICVVDEYGCWMSQWEKQFDVLGISHLRSTLFVHPDAFDLQSLAVFAAMQKRESEMLDISRSIRGSKFSGPFIIPSTALFWDFCCHIVSNYGLEKYVKKGRVLDIVKTIDCNGCRVYTLTMSDGSKIQAKNVVISTGNTTLKNIPIWAEEIYVANTDRTVLHSSDLIQQSRCKGIGKMPLENMFNALLKLDSQAPSLGWNLKGKNLLIVGGGLSSGHLAIKAAMMGAKQIHLVCRSQIKVRQFDLSLDWIGRGRFKKLADFFSIHCFEKRFQVLQTARNGGSITPNVHEGLTKLIEDGLLTIHEDTDVWSCEQQKQLEESNSKKWVVELSDCGSLKVDQVFLATGSTIDSLKDPLLHHLHKISEVEIVDGLPLLTEDLEWQEDSGLFVMGVYAALQLGPDALNIAGARAGASRIAYKLNKVLGIS</sequence>
<dbReference type="GO" id="GO:0004497">
    <property type="term" value="F:monooxygenase activity"/>
    <property type="evidence" value="ECO:0007669"/>
    <property type="project" value="UniProtKB-KW"/>
</dbReference>
<dbReference type="InterPro" id="IPR036188">
    <property type="entry name" value="FAD/NAD-bd_sf"/>
</dbReference>
<organism evidence="1">
    <name type="scientific">Phallusia mammillata</name>
    <dbReference type="NCBI Taxonomy" id="59560"/>
    <lineage>
        <taxon>Eukaryota</taxon>
        <taxon>Metazoa</taxon>
        <taxon>Chordata</taxon>
        <taxon>Tunicata</taxon>
        <taxon>Ascidiacea</taxon>
        <taxon>Phlebobranchia</taxon>
        <taxon>Ascidiidae</taxon>
        <taxon>Phallusia</taxon>
    </lineage>
</organism>
<dbReference type="Gene3D" id="3.50.50.60">
    <property type="entry name" value="FAD/NAD(P)-binding domain"/>
    <property type="match status" value="1"/>
</dbReference>
<dbReference type="AlphaFoldDB" id="A0A6F9DEK9"/>
<reference evidence="1" key="1">
    <citation type="submission" date="2020-04" db="EMBL/GenBank/DDBJ databases">
        <authorList>
            <person name="Neveu A P."/>
        </authorList>
    </citation>
    <scope>NUCLEOTIDE SEQUENCE</scope>
    <source>
        <tissue evidence="1">Whole embryo</tissue>
    </source>
</reference>
<dbReference type="SUPFAM" id="SSF51905">
    <property type="entry name" value="FAD/NAD(P)-binding domain"/>
    <property type="match status" value="2"/>
</dbReference>
<name>A0A6F9DEK9_9ASCI</name>
<dbReference type="PANTHER" id="PTHR38663:SF1">
    <property type="entry name" value="L-ORNITHINE N(5)-MONOOXYGENASE"/>
    <property type="match status" value="1"/>
</dbReference>
<dbReference type="EMBL" id="LR785483">
    <property type="protein sequence ID" value="CAB3249708.1"/>
    <property type="molecule type" value="mRNA"/>
</dbReference>